<keyword evidence="3" id="KW-0378">Hydrolase</keyword>
<feature type="domain" description="PNPLA" evidence="4">
    <location>
        <begin position="1034"/>
        <end position="1246"/>
    </location>
</feature>
<evidence type="ECO:0000256" key="2">
    <source>
        <dbReference type="ARBA" id="ARBA00023098"/>
    </source>
</evidence>
<dbReference type="SUPFAM" id="SSF48452">
    <property type="entry name" value="TPR-like"/>
    <property type="match status" value="1"/>
</dbReference>
<dbReference type="Pfam" id="PF01734">
    <property type="entry name" value="Patatin"/>
    <property type="match status" value="1"/>
</dbReference>
<dbReference type="InterPro" id="IPR011990">
    <property type="entry name" value="TPR-like_helical_dom_sf"/>
</dbReference>
<dbReference type="PROSITE" id="PS51635">
    <property type="entry name" value="PNPLA"/>
    <property type="match status" value="1"/>
</dbReference>
<dbReference type="PANTHER" id="PTHR32176:SF92">
    <property type="entry name" value="XYLOSE ISOMERASE"/>
    <property type="match status" value="1"/>
</dbReference>
<feature type="short sequence motif" description="GXGXXG" evidence="3">
    <location>
        <begin position="1038"/>
        <end position="1043"/>
    </location>
</feature>
<accession>A0A9N8YNZ0</accession>
<sequence length="1364" mass="156781">MTSQMISQIETFFLNIENLIELKLKDNTQNQSEIEEKFNEGKVLIDKLEGISEEQHGLFRHTYHITYASYLKTVGEIDNANIQERLAKKYEEYTKKSERIDNYKTKTMLFAELPSDTNDQDLSRDEISIQEAVNEQLEKIQSILEDKFIESIRENFKILTKNPKIFEGYQEVVNCEANVHKLANGIIDEGLIRLNESQASSPQNSTINLNKKKSEQLVNVLNLLKSLASEAAYLKRKSFILYLLNSPDKIKILFSNVIFTEEGISKRTRELSLHFHPDRAVYPNTPNWLRDEDKYLGVELFRYVMEFKDKLLADLENISKNEGYLIFHEQKANELWKTSIDYRNAAKSEWDKLKLVKKNDIEELNPEELKNLSVATGKLAYQEYRAACQIADKTKQLQKQVKLRGYMALCLYISNEALESQLYALSAIYLQLQNSDKVAQYELAEAKKIFDKVKGGNFNERNNSNNTLTVIKTEDQNIPYTEKKKAQNLISTDIAKICTELMLKADRSLVRYKASEEEILKAKNHAFKHKLAGTITLGATGFTICEAVVVIGIGTALINPVLLLLTGIALHSGIAMVKKGADLLKEPEIREKLNKIMDTALKAYDGGEYQKFFDELSKEYEKGVSLIKLEKQDDVINPKDIIKTLISHGFRSDGIAYLLNLIGEALSSGNICVEGRTKKELMALAKTVFKGVLNEKLIKEAKNLDDRIHELRKIHRKVYISYVKSTFDRISDFILFKEYTDLAKEHQNDAQEMPFQARLEEMSNIARINLAIIDILDAGLEEISRATKTIKEVQNSIKCNYQFVGMAKSRLEVLEDLLWVIGGCKLPEELPENELELITYSTEETPDVNDEYFRYLTEKLQHASSDKEKLNLYTQFAVHYEKMAEKDDKLDKLSSLFHWQSAQNNYREALAIDSHNQDLHLSYAKCLLKLSKYTQVIDLSNENTALNSLSEYWCFLSIAHCKKAYYERANVCINEALSLDSKNILAGNQKKLLKKFMQENKIKNLIDHYVNEKKAIKYEVKNSYSNESPAYNILSIDGGGIRGILPALWLSEIECRTHKPISYLFNMIAGTSTGGIIATGLSAPWFDTYDEEMFISNDPAMGVSRLLYDYSRPRFLASDLLNIYKNEAESLFSKKWKWDIFNMQIIKEKYTNHGRSALFNEKFKETRLDKVLTELVIPAANETNLTKTHLFTRYNALKNPTENVTLVDALMATTAAPTFFPPHKINNKGVFLDGGIHLNNPAFEAYSEAINYKVDNKKISVLSLGTGSYIPDPFSPEKYRGQLFWAQNLHNTIMHAQEGNTDRQMYTMLGNRYQRWQLWFENPIRLDDLNSIPYLLEMGYQYIEELDYSDENPINKLVELLLLK</sequence>
<keyword evidence="6" id="KW-1185">Reference proteome</keyword>
<feature type="short sequence motif" description="DGA/G" evidence="3">
    <location>
        <begin position="1233"/>
        <end position="1235"/>
    </location>
</feature>
<keyword evidence="2 3" id="KW-0443">Lipid metabolism</keyword>
<organism evidence="5 6">
    <name type="scientific">Dentiscutata erythropus</name>
    <dbReference type="NCBI Taxonomy" id="1348616"/>
    <lineage>
        <taxon>Eukaryota</taxon>
        <taxon>Fungi</taxon>
        <taxon>Fungi incertae sedis</taxon>
        <taxon>Mucoromycota</taxon>
        <taxon>Glomeromycotina</taxon>
        <taxon>Glomeromycetes</taxon>
        <taxon>Diversisporales</taxon>
        <taxon>Gigasporaceae</taxon>
        <taxon>Dentiscutata</taxon>
    </lineage>
</organism>
<protein>
    <submittedName>
        <fullName evidence="5">24071_t:CDS:1</fullName>
    </submittedName>
</protein>
<dbReference type="Gene3D" id="3.40.1090.10">
    <property type="entry name" value="Cytosolic phospholipase A2 catalytic domain"/>
    <property type="match status" value="1"/>
</dbReference>
<dbReference type="Gene3D" id="1.25.40.10">
    <property type="entry name" value="Tetratricopeptide repeat domain"/>
    <property type="match status" value="1"/>
</dbReference>
<gene>
    <name evidence="5" type="ORF">DERYTH_LOCUS254</name>
</gene>
<feature type="active site" description="Proton acceptor" evidence="3">
    <location>
        <position position="1233"/>
    </location>
</feature>
<dbReference type="InterPro" id="IPR002641">
    <property type="entry name" value="PNPLA_dom"/>
</dbReference>
<proteinExistence type="inferred from homology"/>
<evidence type="ECO:0000256" key="3">
    <source>
        <dbReference type="PROSITE-ProRule" id="PRU01161"/>
    </source>
</evidence>
<feature type="short sequence motif" description="GXSXG" evidence="3">
    <location>
        <begin position="1070"/>
        <end position="1074"/>
    </location>
</feature>
<keyword evidence="3" id="KW-0442">Lipid degradation</keyword>
<dbReference type="SUPFAM" id="SSF52151">
    <property type="entry name" value="FabD/lysophospholipase-like"/>
    <property type="match status" value="1"/>
</dbReference>
<dbReference type="PANTHER" id="PTHR32176">
    <property type="entry name" value="XYLOSE ISOMERASE"/>
    <property type="match status" value="1"/>
</dbReference>
<reference evidence="5" key="1">
    <citation type="submission" date="2021-06" db="EMBL/GenBank/DDBJ databases">
        <authorList>
            <person name="Kallberg Y."/>
            <person name="Tangrot J."/>
            <person name="Rosling A."/>
        </authorList>
    </citation>
    <scope>NUCLEOTIDE SEQUENCE</scope>
    <source>
        <strain evidence="5">MA453B</strain>
    </source>
</reference>
<dbReference type="Proteomes" id="UP000789405">
    <property type="component" value="Unassembled WGS sequence"/>
</dbReference>
<name>A0A9N8YNZ0_9GLOM</name>
<dbReference type="GO" id="GO:0016042">
    <property type="term" value="P:lipid catabolic process"/>
    <property type="evidence" value="ECO:0007669"/>
    <property type="project" value="UniProtKB-UniRule"/>
</dbReference>
<feature type="active site" description="Nucleophile" evidence="3">
    <location>
        <position position="1072"/>
    </location>
</feature>
<evidence type="ECO:0000313" key="6">
    <source>
        <dbReference type="Proteomes" id="UP000789405"/>
    </source>
</evidence>
<evidence type="ECO:0000259" key="4">
    <source>
        <dbReference type="PROSITE" id="PS51635"/>
    </source>
</evidence>
<dbReference type="GO" id="GO:0046486">
    <property type="term" value="P:glycerolipid metabolic process"/>
    <property type="evidence" value="ECO:0007669"/>
    <property type="project" value="UniProtKB-ARBA"/>
</dbReference>
<dbReference type="CDD" id="cd07199">
    <property type="entry name" value="Pat17_PNPLA8_PNPLA9_like"/>
    <property type="match status" value="1"/>
</dbReference>
<dbReference type="OrthoDB" id="1658288at2759"/>
<dbReference type="GO" id="GO:0047372">
    <property type="term" value="F:monoacylglycerol lipase activity"/>
    <property type="evidence" value="ECO:0007669"/>
    <property type="project" value="TreeGrafter"/>
</dbReference>
<evidence type="ECO:0000313" key="5">
    <source>
        <dbReference type="EMBL" id="CAG8446649.1"/>
    </source>
</evidence>
<evidence type="ECO:0000256" key="1">
    <source>
        <dbReference type="ARBA" id="ARBA00010240"/>
    </source>
</evidence>
<comment type="caution">
    <text evidence="5">The sequence shown here is derived from an EMBL/GenBank/DDBJ whole genome shotgun (WGS) entry which is preliminary data.</text>
</comment>
<dbReference type="GO" id="GO:0004620">
    <property type="term" value="F:phospholipase activity"/>
    <property type="evidence" value="ECO:0007669"/>
    <property type="project" value="TreeGrafter"/>
</dbReference>
<dbReference type="EMBL" id="CAJVPY010000050">
    <property type="protein sequence ID" value="CAG8446649.1"/>
    <property type="molecule type" value="Genomic_DNA"/>
</dbReference>
<comment type="similarity">
    <text evidence="1">Belongs to the patatin family.</text>
</comment>
<dbReference type="InterPro" id="IPR016035">
    <property type="entry name" value="Acyl_Trfase/lysoPLipase"/>
</dbReference>